<comment type="caution">
    <text evidence="2">The sequence shown here is derived from an EMBL/GenBank/DDBJ whole genome shotgun (WGS) entry which is preliminary data.</text>
</comment>
<name>A0A0P9FF41_9CHLR</name>
<proteinExistence type="predicted"/>
<keyword evidence="3" id="KW-1185">Reference proteome</keyword>
<dbReference type="AlphaFoldDB" id="A0A0P9FF41"/>
<feature type="non-terminal residue" evidence="2">
    <location>
        <position position="49"/>
    </location>
</feature>
<dbReference type="PANTHER" id="PTHR43748:SF3">
    <property type="entry name" value="RIBOSE-5-PHOSPHATE ISOMERASE 3, CHLOROPLASTIC-RELATED"/>
    <property type="match status" value="1"/>
</dbReference>
<keyword evidence="2" id="KW-0413">Isomerase</keyword>
<sequence>MTQNLETFKQQAAEAALEQVQSGMVLGLGTGSTARYVLTGLGARLRDGR</sequence>
<dbReference type="Gene3D" id="3.40.50.1360">
    <property type="match status" value="1"/>
</dbReference>
<dbReference type="SUPFAM" id="SSF100950">
    <property type="entry name" value="NagB/RpiA/CoA transferase-like"/>
    <property type="match status" value="1"/>
</dbReference>
<dbReference type="InterPro" id="IPR037171">
    <property type="entry name" value="NagB/RpiA_transferase-like"/>
</dbReference>
<reference evidence="2 3" key="1">
    <citation type="submission" date="2015-09" db="EMBL/GenBank/DDBJ databases">
        <title>Draft genome sequence of Kouleothrix aurantiaca JCM 19913.</title>
        <authorList>
            <person name="Hemp J."/>
        </authorList>
    </citation>
    <scope>NUCLEOTIDE SEQUENCE [LARGE SCALE GENOMIC DNA]</scope>
    <source>
        <strain evidence="2 3">COM-B</strain>
    </source>
</reference>
<dbReference type="InterPro" id="IPR050262">
    <property type="entry name" value="Ribose-5P_isomerase"/>
</dbReference>
<dbReference type="PANTHER" id="PTHR43748">
    <property type="entry name" value="RIBOSE-5-PHOSPHATE ISOMERASE 3, CHLOROPLASTIC-RELATED"/>
    <property type="match status" value="1"/>
</dbReference>
<evidence type="ECO:0000313" key="2">
    <source>
        <dbReference type="EMBL" id="KPV51656.1"/>
    </source>
</evidence>
<evidence type="ECO:0000256" key="1">
    <source>
        <dbReference type="ARBA" id="ARBA00004921"/>
    </source>
</evidence>
<dbReference type="EMBL" id="LJCR01000827">
    <property type="protein sequence ID" value="KPV51656.1"/>
    <property type="molecule type" value="Genomic_DNA"/>
</dbReference>
<dbReference type="PATRIC" id="fig|186479.3.peg.10359"/>
<gene>
    <name evidence="2" type="ORF">SE17_19975</name>
</gene>
<organism evidence="2 3">
    <name type="scientific">Kouleothrix aurantiaca</name>
    <dbReference type="NCBI Taxonomy" id="186479"/>
    <lineage>
        <taxon>Bacteria</taxon>
        <taxon>Bacillati</taxon>
        <taxon>Chloroflexota</taxon>
        <taxon>Chloroflexia</taxon>
        <taxon>Chloroflexales</taxon>
        <taxon>Roseiflexineae</taxon>
        <taxon>Roseiflexaceae</taxon>
        <taxon>Kouleothrix</taxon>
    </lineage>
</organism>
<evidence type="ECO:0000313" key="3">
    <source>
        <dbReference type="Proteomes" id="UP000050509"/>
    </source>
</evidence>
<dbReference type="GO" id="GO:0016853">
    <property type="term" value="F:isomerase activity"/>
    <property type="evidence" value="ECO:0007669"/>
    <property type="project" value="UniProtKB-KW"/>
</dbReference>
<accession>A0A0P9FF41</accession>
<dbReference type="Proteomes" id="UP000050509">
    <property type="component" value="Unassembled WGS sequence"/>
</dbReference>
<comment type="pathway">
    <text evidence="1">Carbohydrate degradation.</text>
</comment>
<protein>
    <submittedName>
        <fullName evidence="2">Ribose 5-phosphate isomerase</fullName>
    </submittedName>
</protein>